<evidence type="ECO:0000256" key="3">
    <source>
        <dbReference type="ARBA" id="ARBA00022692"/>
    </source>
</evidence>
<feature type="compositionally biased region" description="Basic residues" evidence="11">
    <location>
        <begin position="47"/>
        <end position="61"/>
    </location>
</feature>
<evidence type="ECO:0000256" key="10">
    <source>
        <dbReference type="RuleBase" id="RU003983"/>
    </source>
</evidence>
<keyword evidence="4" id="KW-0479">Metal-binding</keyword>
<comment type="caution">
    <text evidence="13">The sequence shown here is derived from an EMBL/GenBank/DDBJ whole genome shotgun (WGS) entry which is preliminary data.</text>
</comment>
<dbReference type="GO" id="GO:0004222">
    <property type="term" value="F:metalloendopeptidase activity"/>
    <property type="evidence" value="ECO:0007669"/>
    <property type="project" value="InterPro"/>
</dbReference>
<evidence type="ECO:0000256" key="9">
    <source>
        <dbReference type="ARBA" id="ARBA00023136"/>
    </source>
</evidence>
<sequence length="131" mass="14861">MNFSRMREFMADNHAAENVPDGSRKLSEGLAKINHHASKMKEESKDSRKRSIRASRSRSRGRGSEKTGSLGMSLKPLFIDDPDTAKDIDPERLSDQELVEKYKGEELSTKEKVMELFSSHPNIAKRLQALE</sequence>
<dbReference type="Proteomes" id="UP000070263">
    <property type="component" value="Unassembled WGS sequence"/>
</dbReference>
<protein>
    <recommendedName>
        <fullName evidence="12">Peptidase M48 domain-containing protein</fullName>
    </recommendedName>
</protein>
<evidence type="ECO:0000256" key="1">
    <source>
        <dbReference type="ARBA" id="ARBA00022475"/>
    </source>
</evidence>
<evidence type="ECO:0000256" key="7">
    <source>
        <dbReference type="ARBA" id="ARBA00022989"/>
    </source>
</evidence>
<keyword evidence="6 10" id="KW-0862">Zinc</keyword>
<keyword evidence="9" id="KW-0472">Membrane</keyword>
<keyword evidence="3" id="KW-0812">Transmembrane</keyword>
<dbReference type="InterPro" id="IPR001915">
    <property type="entry name" value="Peptidase_M48"/>
</dbReference>
<evidence type="ECO:0000256" key="4">
    <source>
        <dbReference type="ARBA" id="ARBA00022723"/>
    </source>
</evidence>
<dbReference type="EMBL" id="LHYE01000068">
    <property type="protein sequence ID" value="KXB05919.1"/>
    <property type="molecule type" value="Genomic_DNA"/>
</dbReference>
<feature type="domain" description="Peptidase M48" evidence="12">
    <location>
        <begin position="1"/>
        <end position="131"/>
    </location>
</feature>
<feature type="compositionally biased region" description="Basic and acidic residues" evidence="11">
    <location>
        <begin position="83"/>
        <end position="93"/>
    </location>
</feature>
<evidence type="ECO:0000313" key="14">
    <source>
        <dbReference type="Proteomes" id="UP000070263"/>
    </source>
</evidence>
<gene>
    <name evidence="13" type="ORF">AKJ51_04510</name>
</gene>
<dbReference type="PANTHER" id="PTHR43221:SF2">
    <property type="entry name" value="PROTEASE HTPX HOMOLOG"/>
    <property type="match status" value="1"/>
</dbReference>
<comment type="cofactor">
    <cofactor evidence="10">
        <name>Zn(2+)</name>
        <dbReference type="ChEBI" id="CHEBI:29105"/>
    </cofactor>
    <text evidence="10">Binds 1 zinc ion per subunit.</text>
</comment>
<keyword evidence="5 10" id="KW-0378">Hydrolase</keyword>
<evidence type="ECO:0000256" key="5">
    <source>
        <dbReference type="ARBA" id="ARBA00022801"/>
    </source>
</evidence>
<dbReference type="AlphaFoldDB" id="A0A133VHK8"/>
<keyword evidence="14" id="KW-1185">Reference proteome</keyword>
<dbReference type="Pfam" id="PF01435">
    <property type="entry name" value="Peptidase_M48"/>
    <property type="match status" value="1"/>
</dbReference>
<evidence type="ECO:0000256" key="8">
    <source>
        <dbReference type="ARBA" id="ARBA00023049"/>
    </source>
</evidence>
<keyword evidence="7" id="KW-1133">Transmembrane helix</keyword>
<name>A0A133VHK8_9EURY</name>
<feature type="compositionally biased region" description="Basic and acidic residues" evidence="11">
    <location>
        <begin position="1"/>
        <end position="15"/>
    </location>
</feature>
<accession>A0A133VHK8</accession>
<evidence type="ECO:0000259" key="12">
    <source>
        <dbReference type="Pfam" id="PF01435"/>
    </source>
</evidence>
<evidence type="ECO:0000256" key="6">
    <source>
        <dbReference type="ARBA" id="ARBA00022833"/>
    </source>
</evidence>
<dbReference type="InterPro" id="IPR050083">
    <property type="entry name" value="HtpX_protease"/>
</dbReference>
<keyword evidence="1" id="KW-1003">Cell membrane</keyword>
<keyword evidence="8 10" id="KW-0482">Metalloprotease</keyword>
<proteinExistence type="inferred from homology"/>
<dbReference type="GO" id="GO:0006508">
    <property type="term" value="P:proteolysis"/>
    <property type="evidence" value="ECO:0007669"/>
    <property type="project" value="UniProtKB-KW"/>
</dbReference>
<dbReference type="GO" id="GO:0046872">
    <property type="term" value="F:metal ion binding"/>
    <property type="evidence" value="ECO:0007669"/>
    <property type="project" value="UniProtKB-KW"/>
</dbReference>
<feature type="region of interest" description="Disordered" evidence="11">
    <location>
        <begin position="1"/>
        <end position="93"/>
    </location>
</feature>
<organism evidence="13 14">
    <name type="scientific">candidate division MSBL1 archaeon SCGC-AAA382A20</name>
    <dbReference type="NCBI Taxonomy" id="1698280"/>
    <lineage>
        <taxon>Archaea</taxon>
        <taxon>Methanobacteriati</taxon>
        <taxon>Methanobacteriota</taxon>
        <taxon>candidate division MSBL1</taxon>
    </lineage>
</organism>
<evidence type="ECO:0000313" key="13">
    <source>
        <dbReference type="EMBL" id="KXB05919.1"/>
    </source>
</evidence>
<keyword evidence="2 10" id="KW-0645">Protease</keyword>
<dbReference type="PANTHER" id="PTHR43221">
    <property type="entry name" value="PROTEASE HTPX"/>
    <property type="match status" value="1"/>
</dbReference>
<evidence type="ECO:0000256" key="11">
    <source>
        <dbReference type="SAM" id="MobiDB-lite"/>
    </source>
</evidence>
<comment type="similarity">
    <text evidence="10">Belongs to the peptidase M48 family.</text>
</comment>
<reference evidence="13 14" key="1">
    <citation type="journal article" date="2016" name="Sci. Rep.">
        <title>Metabolic traits of an uncultured archaeal lineage -MSBL1- from brine pools of the Red Sea.</title>
        <authorList>
            <person name="Mwirichia R."/>
            <person name="Alam I."/>
            <person name="Rashid M."/>
            <person name="Vinu M."/>
            <person name="Ba-Alawi W."/>
            <person name="Anthony Kamau A."/>
            <person name="Kamanda Ngugi D."/>
            <person name="Goker M."/>
            <person name="Klenk H.P."/>
            <person name="Bajic V."/>
            <person name="Stingl U."/>
        </authorList>
    </citation>
    <scope>NUCLEOTIDE SEQUENCE [LARGE SCALE GENOMIC DNA]</scope>
    <source>
        <strain evidence="13">SCGC-AAA382A20</strain>
    </source>
</reference>
<evidence type="ECO:0000256" key="2">
    <source>
        <dbReference type="ARBA" id="ARBA00022670"/>
    </source>
</evidence>